<feature type="region of interest" description="Disordered" evidence="16">
    <location>
        <begin position="267"/>
        <end position="454"/>
    </location>
</feature>
<dbReference type="SUPFAM" id="SSF54695">
    <property type="entry name" value="POZ domain"/>
    <property type="match status" value="1"/>
</dbReference>
<evidence type="ECO:0000256" key="10">
    <source>
        <dbReference type="ARBA" id="ARBA00023015"/>
    </source>
</evidence>
<organism evidence="19 20">
    <name type="scientific">Pundamilia nyererei</name>
    <dbReference type="NCBI Taxonomy" id="303518"/>
    <lineage>
        <taxon>Eukaryota</taxon>
        <taxon>Metazoa</taxon>
        <taxon>Chordata</taxon>
        <taxon>Craniata</taxon>
        <taxon>Vertebrata</taxon>
        <taxon>Euteleostomi</taxon>
        <taxon>Actinopterygii</taxon>
        <taxon>Neopterygii</taxon>
        <taxon>Teleostei</taxon>
        <taxon>Neoteleostei</taxon>
        <taxon>Acanthomorphata</taxon>
        <taxon>Ovalentaria</taxon>
        <taxon>Cichlomorphae</taxon>
        <taxon>Cichliformes</taxon>
        <taxon>Cichlidae</taxon>
        <taxon>African cichlids</taxon>
        <taxon>Pseudocrenilabrinae</taxon>
        <taxon>Haplochromini</taxon>
        <taxon>Pundamilia</taxon>
    </lineage>
</organism>
<dbReference type="InterPro" id="IPR000210">
    <property type="entry name" value="BTB/POZ_dom"/>
</dbReference>
<dbReference type="GeneID" id="102202223"/>
<feature type="compositionally biased region" description="Low complexity" evidence="16">
    <location>
        <begin position="443"/>
        <end position="454"/>
    </location>
</feature>
<evidence type="ECO:0000313" key="20">
    <source>
        <dbReference type="RefSeq" id="XP_005741232.2"/>
    </source>
</evidence>
<dbReference type="CTD" id="9925"/>
<feature type="compositionally biased region" description="Polar residues" evidence="16">
    <location>
        <begin position="330"/>
        <end position="340"/>
    </location>
</feature>
<reference evidence="20" key="1">
    <citation type="submission" date="2025-08" db="UniProtKB">
        <authorList>
            <consortium name="RefSeq"/>
        </authorList>
    </citation>
    <scope>IDENTIFICATION</scope>
</reference>
<dbReference type="SUPFAM" id="SSF57667">
    <property type="entry name" value="beta-beta-alpha zinc fingers"/>
    <property type="match status" value="1"/>
</dbReference>
<protein>
    <recommendedName>
        <fullName evidence="14">Zinc finger and BTB domain-containing protein 5</fullName>
    </recommendedName>
</protein>
<gene>
    <name evidence="20" type="primary">zbtb5</name>
</gene>
<dbReference type="GO" id="GO:0005634">
    <property type="term" value="C:nucleus"/>
    <property type="evidence" value="ECO:0007669"/>
    <property type="project" value="UniProtKB-SubCell"/>
</dbReference>
<feature type="domain" description="BTB" evidence="17">
    <location>
        <begin position="60"/>
        <end position="129"/>
    </location>
</feature>
<dbReference type="PROSITE" id="PS50097">
    <property type="entry name" value="BTB"/>
    <property type="match status" value="1"/>
</dbReference>
<evidence type="ECO:0000256" key="14">
    <source>
        <dbReference type="ARBA" id="ARBA00074850"/>
    </source>
</evidence>
<dbReference type="PANTHER" id="PTHR46105">
    <property type="entry name" value="AGAP004733-PA"/>
    <property type="match status" value="1"/>
</dbReference>
<keyword evidence="8" id="KW-0862">Zinc</keyword>
<dbReference type="PROSITE" id="PS50157">
    <property type="entry name" value="ZINC_FINGER_C2H2_2"/>
    <property type="match status" value="2"/>
</dbReference>
<proteinExistence type="predicted"/>
<evidence type="ECO:0000256" key="12">
    <source>
        <dbReference type="ARBA" id="ARBA00023163"/>
    </source>
</evidence>
<evidence type="ECO:0000313" key="19">
    <source>
        <dbReference type="Proteomes" id="UP000695023"/>
    </source>
</evidence>
<accession>A0A9Y3REQ0</accession>
<evidence type="ECO:0000256" key="4">
    <source>
        <dbReference type="ARBA" id="ARBA00022553"/>
    </source>
</evidence>
<keyword evidence="10" id="KW-0805">Transcription regulation</keyword>
<evidence type="ECO:0000256" key="11">
    <source>
        <dbReference type="ARBA" id="ARBA00023125"/>
    </source>
</evidence>
<dbReference type="Gene3D" id="3.30.160.60">
    <property type="entry name" value="Classic Zinc Finger"/>
    <property type="match status" value="2"/>
</dbReference>
<evidence type="ECO:0000256" key="1">
    <source>
        <dbReference type="ARBA" id="ARBA00003767"/>
    </source>
</evidence>
<dbReference type="InterPro" id="IPR013087">
    <property type="entry name" value="Znf_C2H2_type"/>
</dbReference>
<evidence type="ECO:0000259" key="18">
    <source>
        <dbReference type="PROSITE" id="PS50157"/>
    </source>
</evidence>
<dbReference type="InterPro" id="IPR036236">
    <property type="entry name" value="Znf_C2H2_sf"/>
</dbReference>
<evidence type="ECO:0000256" key="16">
    <source>
        <dbReference type="SAM" id="MobiDB-lite"/>
    </source>
</evidence>
<keyword evidence="6" id="KW-0677">Repeat</keyword>
<dbReference type="InterPro" id="IPR011333">
    <property type="entry name" value="SKP1/BTB/POZ_sf"/>
</dbReference>
<keyword evidence="5" id="KW-0479">Metal-binding</keyword>
<feature type="domain" description="C2H2-type" evidence="18">
    <location>
        <begin position="741"/>
        <end position="762"/>
    </location>
</feature>
<dbReference type="RefSeq" id="XP_005741232.2">
    <property type="nucleotide sequence ID" value="XM_005741175.2"/>
</dbReference>
<dbReference type="Proteomes" id="UP000695023">
    <property type="component" value="Unplaced"/>
</dbReference>
<evidence type="ECO:0000256" key="13">
    <source>
        <dbReference type="ARBA" id="ARBA00023242"/>
    </source>
</evidence>
<dbReference type="FunFam" id="3.30.710.10:FF:000061">
    <property type="entry name" value="Zinc finger and BTB domain-containing protein 5"/>
    <property type="match status" value="1"/>
</dbReference>
<keyword evidence="11" id="KW-0238">DNA-binding</keyword>
<keyword evidence="12" id="KW-0804">Transcription</keyword>
<feature type="region of interest" description="Disordered" evidence="16">
    <location>
        <begin position="535"/>
        <end position="554"/>
    </location>
</feature>
<dbReference type="SMART" id="SM00355">
    <property type="entry name" value="ZnF_C2H2"/>
    <property type="match status" value="2"/>
</dbReference>
<dbReference type="AlphaFoldDB" id="A0A9Y3REQ0"/>
<dbReference type="Gene3D" id="3.30.710.10">
    <property type="entry name" value="Potassium Channel Kv1.1, Chain A"/>
    <property type="match status" value="1"/>
</dbReference>
<evidence type="ECO:0000259" key="17">
    <source>
        <dbReference type="PROSITE" id="PS50097"/>
    </source>
</evidence>
<feature type="domain" description="C2H2-type" evidence="18">
    <location>
        <begin position="713"/>
        <end position="740"/>
    </location>
</feature>
<keyword evidence="19" id="KW-1185">Reference proteome</keyword>
<evidence type="ECO:0000256" key="8">
    <source>
        <dbReference type="ARBA" id="ARBA00022833"/>
    </source>
</evidence>
<evidence type="ECO:0000256" key="15">
    <source>
        <dbReference type="PROSITE-ProRule" id="PRU00042"/>
    </source>
</evidence>
<dbReference type="GO" id="GO:0000981">
    <property type="term" value="F:DNA-binding transcription factor activity, RNA polymerase II-specific"/>
    <property type="evidence" value="ECO:0007669"/>
    <property type="project" value="TreeGrafter"/>
</dbReference>
<comment type="function">
    <text evidence="1">May be involved in transcriptional regulation.</text>
</comment>
<name>A0A9Y3REQ0_9CICH</name>
<sequence>MCGGAAATPCGEIVKLQLFTSGEVMDAKKRYSAAPAMDFPGHFEQIFQQLNYQRVHGQLCDCVIVVGSRHFKAHRSVLAACSTHFRALFTVAEGDASMNMIQLDSEVVTAEAFAALVDMMYTSTLMLGESNVMDVLLAASHLHLNNVVKACKHYLTTRTLPMSPSSDRAAHHHPQQEQQRHRQQQHQQVADLAVNPMLAANANLAANAATSKLQRSFLLQQLGLSLVSSALGGMEDDRAGNVVGSRVVDQRASFPIRRFHKRKPSLALGISEERPRQRQRPLAPNLGLLGEEGVNAEREEGALLSPDSHKMGDKSKLDPPITGLAAASQDDPQMPSQSDSGRCEEENLGRIQGVNKEEDMDDQDQQDSRAGVKIKSGTEEEENEEEEQKVVVKREPLSSPEPADEISDVTSQAEGSDRPEPGCQEDEEKVELSPESSDRSFTSEPQPSSDSLLQPSSQLILKGSIGGGGANGGFGCNNGLSGKPGFSISSFLSQKDFATGSSGMVAGEDDLPNTTTGDAVAHRFLLRQEAAGTSSSASSSLLQSGPLSGESRSSFGDNLQADSLFLRPLHDGLGSPRGNGGNSRGGRGGVDPFDLEFQRSSLGLHSLGRPSRETGGASGTGLSYPGYRRIAPKMTTGMGGEEAVGGILQDAASSSSSLAGPLLLNENGGYEMSGNRPTSLPPQLTRASADVLSKCKKALSEHNVLVVEGARKYACKICCKTFLTLTDCKKHIRVHTGEKPYACLKCGKRFSQSSHLYKHSKTTCLRWQNSNMSNGLL</sequence>
<keyword evidence="4" id="KW-0597">Phosphoprotein</keyword>
<evidence type="ECO:0000256" key="7">
    <source>
        <dbReference type="ARBA" id="ARBA00022771"/>
    </source>
</evidence>
<keyword evidence="9" id="KW-0832">Ubl conjugation</keyword>
<keyword evidence="3" id="KW-1017">Isopeptide bond</keyword>
<feature type="compositionally biased region" description="Low complexity" evidence="16">
    <location>
        <begin position="535"/>
        <end position="551"/>
    </location>
</feature>
<dbReference type="PANTHER" id="PTHR46105:SF5">
    <property type="entry name" value="ZINC FINGER AND BTB DOMAIN-CONTAINING PROTEIN 44 ISOFORM X1"/>
    <property type="match status" value="1"/>
</dbReference>
<evidence type="ECO:0000256" key="3">
    <source>
        <dbReference type="ARBA" id="ARBA00022499"/>
    </source>
</evidence>
<feature type="region of interest" description="Disordered" evidence="16">
    <location>
        <begin position="161"/>
        <end position="188"/>
    </location>
</feature>
<evidence type="ECO:0000256" key="9">
    <source>
        <dbReference type="ARBA" id="ARBA00022843"/>
    </source>
</evidence>
<feature type="compositionally biased region" description="Gly residues" evidence="16">
    <location>
        <begin position="575"/>
        <end position="589"/>
    </location>
</feature>
<dbReference type="GO" id="GO:0008270">
    <property type="term" value="F:zinc ion binding"/>
    <property type="evidence" value="ECO:0007669"/>
    <property type="project" value="UniProtKB-KW"/>
</dbReference>
<dbReference type="CDD" id="cd18196">
    <property type="entry name" value="BTB_POZ_ZBTB5"/>
    <property type="match status" value="1"/>
</dbReference>
<evidence type="ECO:0000256" key="6">
    <source>
        <dbReference type="ARBA" id="ARBA00022737"/>
    </source>
</evidence>
<keyword evidence="13" id="KW-0539">Nucleus</keyword>
<dbReference type="FunFam" id="3.30.160.60:FF:000250">
    <property type="entry name" value="zinc finger protein 197 isoform X1"/>
    <property type="match status" value="1"/>
</dbReference>
<dbReference type="SMART" id="SM00225">
    <property type="entry name" value="BTB"/>
    <property type="match status" value="1"/>
</dbReference>
<evidence type="ECO:0000256" key="5">
    <source>
        <dbReference type="ARBA" id="ARBA00022723"/>
    </source>
</evidence>
<feature type="region of interest" description="Disordered" evidence="16">
    <location>
        <begin position="568"/>
        <end position="623"/>
    </location>
</feature>
<dbReference type="InterPro" id="IPR050457">
    <property type="entry name" value="ZnFinger_BTB_dom_contain"/>
</dbReference>
<keyword evidence="7 15" id="KW-0863">Zinc-finger</keyword>
<comment type="subcellular location">
    <subcellularLocation>
        <location evidence="2">Nucleus</location>
    </subcellularLocation>
</comment>
<dbReference type="GO" id="GO:0000978">
    <property type="term" value="F:RNA polymerase II cis-regulatory region sequence-specific DNA binding"/>
    <property type="evidence" value="ECO:0007669"/>
    <property type="project" value="TreeGrafter"/>
</dbReference>
<dbReference type="Pfam" id="PF00651">
    <property type="entry name" value="BTB"/>
    <property type="match status" value="1"/>
</dbReference>
<evidence type="ECO:0000256" key="2">
    <source>
        <dbReference type="ARBA" id="ARBA00004123"/>
    </source>
</evidence>
<dbReference type="PROSITE" id="PS00028">
    <property type="entry name" value="ZINC_FINGER_C2H2_1"/>
    <property type="match status" value="1"/>
</dbReference>
<feature type="compositionally biased region" description="Basic and acidic residues" evidence="16">
    <location>
        <begin position="295"/>
        <end position="317"/>
    </location>
</feature>